<evidence type="ECO:0000313" key="1">
    <source>
        <dbReference type="EMBL" id="CAB1417802.1"/>
    </source>
</evidence>
<gene>
    <name evidence="1" type="ORF">PLEPLA_LOCUS5621</name>
</gene>
<keyword evidence="2" id="KW-1185">Reference proteome</keyword>
<organism evidence="1 2">
    <name type="scientific">Pleuronectes platessa</name>
    <name type="common">European plaice</name>
    <dbReference type="NCBI Taxonomy" id="8262"/>
    <lineage>
        <taxon>Eukaryota</taxon>
        <taxon>Metazoa</taxon>
        <taxon>Chordata</taxon>
        <taxon>Craniata</taxon>
        <taxon>Vertebrata</taxon>
        <taxon>Euteleostomi</taxon>
        <taxon>Actinopterygii</taxon>
        <taxon>Neopterygii</taxon>
        <taxon>Teleostei</taxon>
        <taxon>Neoteleostei</taxon>
        <taxon>Acanthomorphata</taxon>
        <taxon>Carangaria</taxon>
        <taxon>Pleuronectiformes</taxon>
        <taxon>Pleuronectoidei</taxon>
        <taxon>Pleuronectidae</taxon>
        <taxon>Pleuronectes</taxon>
    </lineage>
</organism>
<name>A0A9N7TRT9_PLEPL</name>
<comment type="caution">
    <text evidence="1">The sequence shown here is derived from an EMBL/GenBank/DDBJ whole genome shotgun (WGS) entry which is preliminary data.</text>
</comment>
<dbReference type="AlphaFoldDB" id="A0A9N7TRT9"/>
<reference evidence="1" key="1">
    <citation type="submission" date="2020-03" db="EMBL/GenBank/DDBJ databases">
        <authorList>
            <person name="Weist P."/>
        </authorList>
    </citation>
    <scope>NUCLEOTIDE SEQUENCE</scope>
</reference>
<accession>A0A9N7TRT9</accession>
<proteinExistence type="predicted"/>
<evidence type="ECO:0000313" key="2">
    <source>
        <dbReference type="Proteomes" id="UP001153269"/>
    </source>
</evidence>
<sequence length="154" mass="17309">MHLVFHSGLHGTGLATSRQQQTGGSNTHYNINIRERKYTAAVADSGRAPRTSIALPHPAQTAPQILTFTPPNRFATPRPIVCNEQRGEKQRCCPLRQESSFSTCLPATRLGPRVPSQLDLRSWWVRQLLMDLVDRVTLREDKLGRIRELAKISS</sequence>
<dbReference type="Proteomes" id="UP001153269">
    <property type="component" value="Unassembled WGS sequence"/>
</dbReference>
<dbReference type="EMBL" id="CADEAL010000285">
    <property type="protein sequence ID" value="CAB1417802.1"/>
    <property type="molecule type" value="Genomic_DNA"/>
</dbReference>
<protein>
    <submittedName>
        <fullName evidence="1">Uncharacterized protein</fullName>
    </submittedName>
</protein>